<dbReference type="GO" id="GO:0005524">
    <property type="term" value="F:ATP binding"/>
    <property type="evidence" value="ECO:0007669"/>
    <property type="project" value="UniProtKB-KW"/>
</dbReference>
<dbReference type="EMBL" id="RCDA01000001">
    <property type="protein sequence ID" value="RLK50566.1"/>
    <property type="molecule type" value="Genomic_DNA"/>
</dbReference>
<comment type="catalytic activity">
    <reaction evidence="1">
        <text>ATP + protein L-histidine = ADP + protein N-phospho-L-histidine.</text>
        <dbReference type="EC" id="2.7.13.3"/>
    </reaction>
</comment>
<feature type="transmembrane region" description="Helical" evidence="10">
    <location>
        <begin position="54"/>
        <end position="75"/>
    </location>
</feature>
<dbReference type="InterPro" id="IPR036097">
    <property type="entry name" value="HisK_dim/P_sf"/>
</dbReference>
<dbReference type="OrthoDB" id="9785252at2"/>
<sequence>MQVNRLVIARMQDTLRFKPQQVLRILMWLRLYAVLGQGITVLGVHYLMDMALPVTAMLACVGLLALFNLGVFLRLHLIKEASHLEVFLHLMVDSLVLTALLFLSGGPTNPFVSLYLVPIALAAVALPSAYAWSVGIASVILYGFLLVWFLPMDDPQEVMAGDINLHLFGTWINFILSVILITVFVSLMAATLRRQDMKLAEARENTLRNEQIVAIGTLAAGAAHQLGTPLSSMSMVVGELRDNRQEDDELQEDLDILDSQIQVCKQTLSELMEAAGNGRAQSGGQATLRQFIGRIVNTWSLMRPEVRHRLRFQEPFENPCLFAEQTLMHAIVNLLNNAADASVENGKDRVDIDVTCRNGEMTLTIVDEGRGLDPEAMERAGRVIHTTKPDGMGIGLVLSNATLGRFGGSVTLMPAQKGGVVSCIWLPLDDLRVGDKLCSHGAGDEDVDAGSAVDPSRDKQGVAT</sequence>
<feature type="transmembrane region" description="Helical" evidence="10">
    <location>
        <begin position="134"/>
        <end position="151"/>
    </location>
</feature>
<dbReference type="SUPFAM" id="SSF55874">
    <property type="entry name" value="ATPase domain of HSP90 chaperone/DNA topoisomerase II/histidine kinase"/>
    <property type="match status" value="1"/>
</dbReference>
<evidence type="ECO:0000256" key="7">
    <source>
        <dbReference type="ARBA" id="ARBA00022777"/>
    </source>
</evidence>
<name>A0A498C8P3_9GAMM</name>
<dbReference type="PANTHER" id="PTHR44936:SF10">
    <property type="entry name" value="SENSOR PROTEIN RSTB"/>
    <property type="match status" value="1"/>
</dbReference>
<evidence type="ECO:0000256" key="2">
    <source>
        <dbReference type="ARBA" id="ARBA00004651"/>
    </source>
</evidence>
<dbReference type="InterPro" id="IPR003594">
    <property type="entry name" value="HATPase_dom"/>
</dbReference>
<dbReference type="AlphaFoldDB" id="A0A498C8P3"/>
<keyword evidence="10" id="KW-0472">Membrane</keyword>
<dbReference type="Gene3D" id="1.10.287.130">
    <property type="match status" value="1"/>
</dbReference>
<keyword evidence="8" id="KW-0067">ATP-binding</keyword>
<dbReference type="EC" id="2.7.13.3" evidence="3"/>
<dbReference type="GO" id="GO:0000155">
    <property type="term" value="F:phosphorelay sensor kinase activity"/>
    <property type="evidence" value="ECO:0007669"/>
    <property type="project" value="InterPro"/>
</dbReference>
<organism evidence="12 13">
    <name type="scientific">Alkalispirillum mobile</name>
    <dbReference type="NCBI Taxonomy" id="85925"/>
    <lineage>
        <taxon>Bacteria</taxon>
        <taxon>Pseudomonadati</taxon>
        <taxon>Pseudomonadota</taxon>
        <taxon>Gammaproteobacteria</taxon>
        <taxon>Chromatiales</taxon>
        <taxon>Ectothiorhodospiraceae</taxon>
        <taxon>Alkalispirillum</taxon>
    </lineage>
</organism>
<dbReference type="GO" id="GO:0005886">
    <property type="term" value="C:plasma membrane"/>
    <property type="evidence" value="ECO:0007669"/>
    <property type="project" value="UniProtKB-SubCell"/>
</dbReference>
<dbReference type="Proteomes" id="UP000275461">
    <property type="component" value="Unassembled WGS sequence"/>
</dbReference>
<proteinExistence type="predicted"/>
<comment type="subcellular location">
    <subcellularLocation>
        <location evidence="2">Cell membrane</location>
        <topology evidence="2">Multi-pass membrane protein</topology>
    </subcellularLocation>
</comment>
<feature type="transmembrane region" description="Helical" evidence="10">
    <location>
        <begin position="171"/>
        <end position="192"/>
    </location>
</feature>
<evidence type="ECO:0000256" key="6">
    <source>
        <dbReference type="ARBA" id="ARBA00022741"/>
    </source>
</evidence>
<keyword evidence="10" id="KW-1133">Transmembrane helix</keyword>
<reference evidence="12 13" key="1">
    <citation type="submission" date="2018-10" db="EMBL/GenBank/DDBJ databases">
        <title>Genomic Encyclopedia of Type Strains, Phase IV (KMG-IV): sequencing the most valuable type-strain genomes for metagenomic binning, comparative biology and taxonomic classification.</title>
        <authorList>
            <person name="Goeker M."/>
        </authorList>
    </citation>
    <scope>NUCLEOTIDE SEQUENCE [LARGE SCALE GENOMIC DNA]</scope>
    <source>
        <strain evidence="12 13">DSM 12769</strain>
    </source>
</reference>
<protein>
    <recommendedName>
        <fullName evidence="3">histidine kinase</fullName>
        <ecNumber evidence="3">2.7.13.3</ecNumber>
    </recommendedName>
</protein>
<comment type="caution">
    <text evidence="12">The sequence shown here is derived from an EMBL/GenBank/DDBJ whole genome shotgun (WGS) entry which is preliminary data.</text>
</comment>
<feature type="region of interest" description="Disordered" evidence="9">
    <location>
        <begin position="444"/>
        <end position="464"/>
    </location>
</feature>
<evidence type="ECO:0000256" key="4">
    <source>
        <dbReference type="ARBA" id="ARBA00022475"/>
    </source>
</evidence>
<feature type="transmembrane region" description="Helical" evidence="10">
    <location>
        <begin position="25"/>
        <end position="48"/>
    </location>
</feature>
<dbReference type="Pfam" id="PF02518">
    <property type="entry name" value="HATPase_c"/>
    <property type="match status" value="1"/>
</dbReference>
<keyword evidence="10" id="KW-0812">Transmembrane</keyword>
<dbReference type="InterPro" id="IPR050980">
    <property type="entry name" value="2C_sensor_his_kinase"/>
</dbReference>
<dbReference type="SMART" id="SM00388">
    <property type="entry name" value="HisKA"/>
    <property type="match status" value="1"/>
</dbReference>
<accession>A0A498C8P3</accession>
<dbReference type="Gene3D" id="3.30.565.10">
    <property type="entry name" value="Histidine kinase-like ATPase, C-terminal domain"/>
    <property type="match status" value="1"/>
</dbReference>
<evidence type="ECO:0000256" key="1">
    <source>
        <dbReference type="ARBA" id="ARBA00000085"/>
    </source>
</evidence>
<dbReference type="Pfam" id="PF00512">
    <property type="entry name" value="HisKA"/>
    <property type="match status" value="1"/>
</dbReference>
<dbReference type="PROSITE" id="PS50109">
    <property type="entry name" value="HIS_KIN"/>
    <property type="match status" value="1"/>
</dbReference>
<evidence type="ECO:0000256" key="10">
    <source>
        <dbReference type="SAM" id="Phobius"/>
    </source>
</evidence>
<evidence type="ECO:0000259" key="11">
    <source>
        <dbReference type="PROSITE" id="PS50109"/>
    </source>
</evidence>
<keyword evidence="4" id="KW-1003">Cell membrane</keyword>
<evidence type="ECO:0000256" key="5">
    <source>
        <dbReference type="ARBA" id="ARBA00022679"/>
    </source>
</evidence>
<evidence type="ECO:0000256" key="3">
    <source>
        <dbReference type="ARBA" id="ARBA00012438"/>
    </source>
</evidence>
<keyword evidence="5" id="KW-0808">Transferase</keyword>
<evidence type="ECO:0000256" key="9">
    <source>
        <dbReference type="SAM" id="MobiDB-lite"/>
    </source>
</evidence>
<dbReference type="InterPro" id="IPR036890">
    <property type="entry name" value="HATPase_C_sf"/>
</dbReference>
<feature type="domain" description="Histidine kinase" evidence="11">
    <location>
        <begin position="221"/>
        <end position="430"/>
    </location>
</feature>
<gene>
    <name evidence="12" type="ORF">DFR31_0472</name>
</gene>
<dbReference type="InterPro" id="IPR003661">
    <property type="entry name" value="HisK_dim/P_dom"/>
</dbReference>
<evidence type="ECO:0000313" key="12">
    <source>
        <dbReference type="EMBL" id="RLK50566.1"/>
    </source>
</evidence>
<evidence type="ECO:0000313" key="13">
    <source>
        <dbReference type="Proteomes" id="UP000275461"/>
    </source>
</evidence>
<keyword evidence="7 12" id="KW-0418">Kinase</keyword>
<dbReference type="SUPFAM" id="SSF47384">
    <property type="entry name" value="Homodimeric domain of signal transducing histidine kinase"/>
    <property type="match status" value="1"/>
</dbReference>
<evidence type="ECO:0000256" key="8">
    <source>
        <dbReference type="ARBA" id="ARBA00022840"/>
    </source>
</evidence>
<feature type="transmembrane region" description="Helical" evidence="10">
    <location>
        <begin position="87"/>
        <end position="105"/>
    </location>
</feature>
<feature type="compositionally biased region" description="Basic and acidic residues" evidence="9">
    <location>
        <begin position="455"/>
        <end position="464"/>
    </location>
</feature>
<keyword evidence="13" id="KW-1185">Reference proteome</keyword>
<keyword evidence="6" id="KW-0547">Nucleotide-binding</keyword>
<dbReference type="InterPro" id="IPR005467">
    <property type="entry name" value="His_kinase_dom"/>
</dbReference>
<dbReference type="PANTHER" id="PTHR44936">
    <property type="entry name" value="SENSOR PROTEIN CREC"/>
    <property type="match status" value="1"/>
</dbReference>
<dbReference type="SMART" id="SM00387">
    <property type="entry name" value="HATPase_c"/>
    <property type="match status" value="1"/>
</dbReference>
<dbReference type="CDD" id="cd00082">
    <property type="entry name" value="HisKA"/>
    <property type="match status" value="1"/>
</dbReference>